<dbReference type="OrthoDB" id="7575400at2"/>
<comment type="caution">
    <text evidence="3">The sequence shown here is derived from an EMBL/GenBank/DDBJ whole genome shotgun (WGS) entry which is preliminary data.</text>
</comment>
<comment type="similarity">
    <text evidence="1">Belongs to the barstar family.</text>
</comment>
<dbReference type="AlphaFoldDB" id="A0A2N8S4W2"/>
<feature type="domain" description="Barstar (barnase inhibitor)" evidence="2">
    <location>
        <begin position="5"/>
        <end position="85"/>
    </location>
</feature>
<dbReference type="EMBL" id="POUN01000002">
    <property type="protein sequence ID" value="PNF81658.1"/>
    <property type="molecule type" value="Genomic_DNA"/>
</dbReference>
<accession>A0A2N8S4W2</accession>
<name>A0A2N8S4W2_STUST</name>
<sequence>MSRVQLVEIDLRAITSAEELHSLLMDSLNFPGWYGANWDAFWDAITGLVEMPYTVRFLGWAQFSHRLPREAVLLKECLTEMQGEYPQFASEVVYA</sequence>
<protein>
    <submittedName>
        <fullName evidence="3">Ribonuclease inhibitor</fullName>
    </submittedName>
</protein>
<reference evidence="3 4" key="1">
    <citation type="submission" date="2018-01" db="EMBL/GenBank/DDBJ databases">
        <title>Denitrification phenotypes of diverse strains of Pseudomonas stutzeri.</title>
        <authorList>
            <person name="Milligan D.A."/>
            <person name="Bergaust L."/>
            <person name="Bakken L.R."/>
            <person name="Frostegard A."/>
        </authorList>
    </citation>
    <scope>NUCLEOTIDE SEQUENCE [LARGE SCALE GENOMIC DNA]</scope>
    <source>
        <strain evidence="3 4">KC</strain>
    </source>
</reference>
<dbReference type="SUPFAM" id="SSF52038">
    <property type="entry name" value="Barstar-related"/>
    <property type="match status" value="1"/>
</dbReference>
<dbReference type="Proteomes" id="UP000235925">
    <property type="component" value="Unassembled WGS sequence"/>
</dbReference>
<dbReference type="Gene3D" id="3.30.370.10">
    <property type="entry name" value="Barstar-like"/>
    <property type="match status" value="1"/>
</dbReference>
<dbReference type="RefSeq" id="WP_102824418.1">
    <property type="nucleotide sequence ID" value="NZ_CP139348.1"/>
</dbReference>
<evidence type="ECO:0000259" key="2">
    <source>
        <dbReference type="Pfam" id="PF01337"/>
    </source>
</evidence>
<dbReference type="InterPro" id="IPR035905">
    <property type="entry name" value="Barstar-like_sf"/>
</dbReference>
<organism evidence="3 4">
    <name type="scientific">Stutzerimonas stutzeri</name>
    <name type="common">Pseudomonas stutzeri</name>
    <dbReference type="NCBI Taxonomy" id="316"/>
    <lineage>
        <taxon>Bacteria</taxon>
        <taxon>Pseudomonadati</taxon>
        <taxon>Pseudomonadota</taxon>
        <taxon>Gammaproteobacteria</taxon>
        <taxon>Pseudomonadales</taxon>
        <taxon>Pseudomonadaceae</taxon>
        <taxon>Stutzerimonas</taxon>
    </lineage>
</organism>
<evidence type="ECO:0000313" key="3">
    <source>
        <dbReference type="EMBL" id="PNF81658.1"/>
    </source>
</evidence>
<dbReference type="CDD" id="cd05140">
    <property type="entry name" value="Barstar_AU1054-like"/>
    <property type="match status" value="1"/>
</dbReference>
<evidence type="ECO:0000313" key="4">
    <source>
        <dbReference type="Proteomes" id="UP000235925"/>
    </source>
</evidence>
<proteinExistence type="inferred from homology"/>
<evidence type="ECO:0000256" key="1">
    <source>
        <dbReference type="ARBA" id="ARBA00006845"/>
    </source>
</evidence>
<dbReference type="InterPro" id="IPR000468">
    <property type="entry name" value="Barstar"/>
</dbReference>
<dbReference type="Pfam" id="PF01337">
    <property type="entry name" value="Barstar"/>
    <property type="match status" value="1"/>
</dbReference>
<gene>
    <name evidence="3" type="ORF">CXK92_07460</name>
</gene>